<feature type="region of interest" description="Disordered" evidence="1">
    <location>
        <begin position="2887"/>
        <end position="2906"/>
    </location>
</feature>
<evidence type="ECO:0000313" key="3">
    <source>
        <dbReference type="EMBL" id="SVP91183.1"/>
    </source>
</evidence>
<feature type="region of interest" description="Disordered" evidence="1">
    <location>
        <begin position="467"/>
        <end position="490"/>
    </location>
</feature>
<dbReference type="VEuPathDB" id="PiroplasmaDB:TA15180"/>
<dbReference type="EMBL" id="UIVS01000002">
    <property type="protein sequence ID" value="SVP91183.1"/>
    <property type="molecule type" value="Genomic_DNA"/>
</dbReference>
<proteinExistence type="predicted"/>
<dbReference type="EMBL" id="UIVT01000002">
    <property type="protein sequence ID" value="SVP90662.1"/>
    <property type="molecule type" value="Genomic_DNA"/>
</dbReference>
<accession>A0A3B0MMJ1</accession>
<evidence type="ECO:0000256" key="1">
    <source>
        <dbReference type="SAM" id="MobiDB-lite"/>
    </source>
</evidence>
<sequence length="3727" mass="426421">MLEYIVNGLIRVFGRELIEAWIPLDHVCVTSLTDPEIHLVDISIPEIVFENYSSPFSLVSSNIRRIVVKADWSALFRGGKSGKIRVDVEGIDLVVRAKRLDEFDPKLCLSLLNNKKKSNLNKWLKFSKLNSTADKTAKIVNCLSVRAKDVKITFVDDVIYKTPFSVVIRADLVTGGYVDPKTPLMNDFERDGYLKHLLMCLFFNSKGVQIDFNLYSHLITGKHRNIHTNDLDVENNTKFATSNFGTDDSEDGSHFSEDLFSSEVSDDEFERVQLEDFLQVKKSDFCNFCSQNTRKIVKRPIKKCEMRYLDLLNTPHRRFRLTSKTGIYVGISVKVWNFNSIFFVERISYEPMKKIKLFLCSNEDAEQENYAQLFDGSVKYKKLKLNLCSEFVHMLHDFIRFVKILSAFKHGATASSCKIPSLQNAIKYCKILEKVNPSNEEISFLNKFELETSIGIIIRLRNFSSKRSQNNSYSQTPNTNSTNEDAGPGDLDTVTELEKIKIEKIFKEEKYDDEFKRNFINMEADKYGSNYFNFNHLLHSGKGLGLKPESTNNDHWFLGLMSFGIIAPNLSVNIIPISTLFDTNLNTNINPNENPSSRVYTTNTNLNPNVNPNSKSIMCIMAELSTFYFNIVQISDRRSSIKIFLSKPLCLLARVRTELKKYSISCDVVFGKVFDERIVAGPMTLLEDFQSFFHNFGSDNVNQFRLENVFDSVIGVGIEAYNNFVKKNLVNMGRFFLIGNTAIELYNAVETNLTTRVTKELLSFELFLHRSFITSSYRINYPFKNYSKEMVELIDKFINSMDENVKSLVLMIREKLCTKNRNLVNFTGMDMKLLCFFGNSDKIHKNAKHLSQYNQQIITNWSYQHSIHYYYPNTTNTTNTNTITTTEGNGMQENVRMLVKNNVDECYMVDMDKYCDWFNNAKSDLFCIDSLGYMSNKCLEVSLESINVLVDSYTFSKKIAIQNIKIQNNSVNSINNIDGVNRVDPISVDNMKEELLSVKEFSIHLIKENGVFLVNLNKVKVNSNLLQLIPLTQYIDQLIIKCNGIKELVDRLKECTCFPQSMSYFEIKPKFTPHDFFNFDPEKEKLRLELEKTVFILMTCYCTPVFESELIKFYSDWDIKLILTLCDFTLLLVKNSSILYSLMIYTLNFDLFKAQERLDVKVNLGGSNLLTYNYMINGGPDLGTEGYEILMGCKMEDLQNNEITCKSVENGQISLRIKKNPNFKVMLELRSLYLKYDQLLINYILEQYNNLEINKVDSTSNVNCLENLEVFVSTTGVCIYLDNFGIALDIYCRLNKTDLNIYLDVTRLSFGLLLSNYLRFLTLSLIDLQLSLENYSLLKPNQEDIHQNPNSEIILKLTQIAIWYHLNSTTNTVTNTDTTPKDTDTVIKDTDTVIKDTDGTTIGVNEVFNSISELFNEYWFSHVTRCLLPTCNDDDLLVPIFYTKMSSFSRLKPVLNREYISQYLVHYASGNPQLSELLSSSNLNQLIQKFIESVQIIENSDNLQINSSLKASKIGTVVHAKGDIKVGEFLFNLDLRMVEELNSYIKLINQSVNNIQHYIQVNSNPVVDKKQSEKSDKLTVLAEIQLNLMCNITSLSCDYSLNIHSKFLPKTTNTAMVNKADRDRFRILKVYPQNKLMASFTYSLKALVQYNLDEDQIYSVSRHGKEFEIDSETLDLVSQQYYTFDGDLILTLYNSIFLLDLYTNHPKNLINQSSESGNKLNRSSSIELFDDPKDKFELIKILNVSINEKRIIFVKNGPKCLCQVSLLNFQVLDCFGKYVFDNVYETRTKASQIYDINEELLGKQKGQVLLTFSKNTKSNQLNIVIDNTLTEIHPDFINILILLFLSFNNSDFKATKLEKEPKPLDPTIKFTITLNMYELWLFPNINYYTNNSVENSIVTSENLNSDTNYENVLPKILKRINNVDNENGIHLRSYDDRMHVICLLFSGTISNNNYYKAMIRHFSLSLGAVLLVENNHKLLVDQNDGLIIAKVNDPCNRFLLELKNFLIKFKLNSETNFDKNLLVQSELENIKVCTSLQDLVRLYFLKDYLIPNYITQILTNTTTNTNTQDTSDITDTSDIVDTSDDSDVNNVENILDRMGIDEKIGVNRSVVLFEKLDKLYHLSQKKFCINVLVREFKVIMPTGPNSLILGLVINDFILDILNPKTNTSSDSPNFTLSFLFNLSLLNNKFNTNVYLLQNTQFKLTLITNTLNTDSQVTEDTSNLNSLEMLPTELSINIQLGIVMLDFNNNMSRLIKYFITTLKRIKEIEKSIESSRITVYNELDYDICVFSGNVKRELDYFTVEKDASVNLFNREFTLLINNKNGIFSNCDVLLGYIDNNLLYGNTNNVTDFINLHTYSTNQTDTKSNNKRRITISYTHIPSSKFIGNSILNNINTHTNTNNTLNTTAISNMNNMNIMDMENNYMYLGRYEGNESVLKLPNVGGVILIHQINDKVIVSTNVRIENLTDILITISQYTSNTVNPVNSVSRQSKALEKVDDILLEKYTSVGVPISWYNSRQLPIITYSGSNNDNLGFGMLKSVLNNPIFTPSGSKMRHEEVLRFRNGISLICTCTSQPVNDTNELDSVKYIIRIEPMISIVNKLPFDLIVQISTSKQSSYKYTTTHENTDSISLIQNSGGMKLLNPNQSWGIPIQNNKFYLKLTLKGCSLILNAVSKPSINQYREELLEYKSDMFEVNLPNTGSFVTSKSLSFSSGPIFETTFTHFEPLLSQSYRKNKEVFYQIVKKNYVSLSLNRNKVTFFWPYIFENFTNHFLCLNGYLIPPNFKFYTTSKEANNSKLRAYCKMNQLDDKSLNYLPTNQVEKLDFSSTTSNRPPINLQILNTIAVDKSIVNVTNNSSNIGDNPEDMEKDNIVTRQYETTSLETLQTFNSVGESDTASRESSETASENDVIYKKKNDDKGFIEKECISLGCSVRVLGLTKLDTRVVVFHNYYTFVNKLPYDIVLKTAINQETMIKANEQVSVNTFYKDLKMDIIHKSTKLTCNLTLTPHKIPLNLQIKPNNTNTGPLSNLIKNSETNTANTNVVESLDGLILDVNIVVGKFEYGLPCKFNGLYYIISVATNTTYQLFNLTSFKLYIIDPNHNITNTNTNTNTKDSTNTKDNTGNTSIGMVDGVGNVYEWDKITVLERLKLTPYVLYKTDDRRLGFTVNLNVDWKIYNIDTLKSIKSYTFDKLSTETVNSDLTLYITCVMKSDGTRVICFVDDYLLLCKLLQRVELLQVKRINSVWSRIILTFTTPRITTTMSSKKKMVLAAHVNNLNFTVSLWKGGFNTNSPSQLNTPLGTPKQTLDKFNNNNSGYNSIDNVDMENRENDWAIDVGLSIKGCHIDHFVQGFIPVIMKAITNRHSVQESFLAFRMTCTLFSTTIQTFDRIYVKLSPVSLNVEMRVIEQIVDYFETITSAYSNTPGDKLDNNEVSGCPIPCYSDRKRTFGKKYFKMLRIEPITVILAIRTSDVKLSRQSLQLLDALPLDTPSVCVHFFAEEVTQTVATFEELAGVLRNSYFKQLIRQSLPSAWLSNSFAVLHGVLKGFVYLFSQPFSGCKKFKNSFEGFLIGINNGLKYFVLFVVGGAAQSMGHLLNIFYKILGKKNVKPVGILDGLWLGLNSLVLDIIYNPWNRFFSEFHVGFGLKRFLRNTFNGLRCLLSPVTAFVNLLVSVVDGLSNVLLGDFEQFTHLYETDQLKDIETSSGPTVPHTEKREFFQKFKTIRSSIRII</sequence>
<feature type="compositionally biased region" description="Polar residues" evidence="1">
    <location>
        <begin position="467"/>
        <end position="484"/>
    </location>
</feature>
<name>A0A3B0MMJ1_THEAN</name>
<protein>
    <recommendedName>
        <fullName evidence="4">Chorein N-terminal domain-containing protein</fullName>
    </recommendedName>
</protein>
<evidence type="ECO:0008006" key="4">
    <source>
        <dbReference type="Google" id="ProtNLM"/>
    </source>
</evidence>
<organism evidence="2">
    <name type="scientific">Theileria annulata</name>
    <dbReference type="NCBI Taxonomy" id="5874"/>
    <lineage>
        <taxon>Eukaryota</taxon>
        <taxon>Sar</taxon>
        <taxon>Alveolata</taxon>
        <taxon>Apicomplexa</taxon>
        <taxon>Aconoidasida</taxon>
        <taxon>Piroplasmida</taxon>
        <taxon>Theileriidae</taxon>
        <taxon>Theileria</taxon>
    </lineage>
</organism>
<reference evidence="2" key="1">
    <citation type="submission" date="2018-07" db="EMBL/GenBank/DDBJ databases">
        <authorList>
            <person name="Quirk P.G."/>
            <person name="Krulwich T.A."/>
        </authorList>
    </citation>
    <scope>NUCLEOTIDE SEQUENCE</scope>
    <source>
        <strain evidence="2">Anand</strain>
    </source>
</reference>
<evidence type="ECO:0000313" key="2">
    <source>
        <dbReference type="EMBL" id="SVP90662.1"/>
    </source>
</evidence>
<gene>
    <name evidence="2" type="ORF">TAT_000137200</name>
    <name evidence="3" type="ORF">TAV_000137300</name>
</gene>